<evidence type="ECO:0000259" key="6">
    <source>
        <dbReference type="Pfam" id="PF10150"/>
    </source>
</evidence>
<dbReference type="EMBL" id="JBHSTQ010000001">
    <property type="protein sequence ID" value="MFC6385097.1"/>
    <property type="molecule type" value="Genomic_DNA"/>
</dbReference>
<evidence type="ECO:0000256" key="4">
    <source>
        <dbReference type="ARBA" id="ARBA00022842"/>
    </source>
</evidence>
<evidence type="ECO:0000256" key="3">
    <source>
        <dbReference type="ARBA" id="ARBA00022801"/>
    </source>
</evidence>
<proteinExistence type="predicted"/>
<keyword evidence="8" id="KW-1185">Reference proteome</keyword>
<evidence type="ECO:0000256" key="2">
    <source>
        <dbReference type="ARBA" id="ARBA00022723"/>
    </source>
</evidence>
<organism evidence="7 8">
    <name type="scientific">Sporolactobacillus kofuensis</name>
    <dbReference type="NCBI Taxonomy" id="269672"/>
    <lineage>
        <taxon>Bacteria</taxon>
        <taxon>Bacillati</taxon>
        <taxon>Bacillota</taxon>
        <taxon>Bacilli</taxon>
        <taxon>Bacillales</taxon>
        <taxon>Sporolactobacillaceae</taxon>
        <taxon>Sporolactobacillus</taxon>
    </lineage>
</organism>
<keyword evidence="2" id="KW-0479">Metal-binding</keyword>
<comment type="cofactor">
    <cofactor evidence="1">
        <name>Mg(2+)</name>
        <dbReference type="ChEBI" id="CHEBI:18420"/>
    </cofactor>
</comment>
<dbReference type="Proteomes" id="UP001596267">
    <property type="component" value="Unassembled WGS sequence"/>
</dbReference>
<protein>
    <submittedName>
        <fullName evidence="7">Ribonuclease E/G</fullName>
    </submittedName>
</protein>
<feature type="domain" description="RNA-binding protein AU-1/Ribonuclease E/G" evidence="6">
    <location>
        <begin position="110"/>
        <end position="366"/>
    </location>
</feature>
<keyword evidence="4" id="KW-0460">Magnesium</keyword>
<dbReference type="InterPro" id="IPR019307">
    <property type="entry name" value="RNA-bd_AU-1/RNase_E/G"/>
</dbReference>
<accession>A0ABW1WBY2</accession>
<evidence type="ECO:0000313" key="8">
    <source>
        <dbReference type="Proteomes" id="UP001596267"/>
    </source>
</evidence>
<evidence type="ECO:0000256" key="5">
    <source>
        <dbReference type="ARBA" id="ARBA00022884"/>
    </source>
</evidence>
<evidence type="ECO:0000313" key="7">
    <source>
        <dbReference type="EMBL" id="MFC6385097.1"/>
    </source>
</evidence>
<dbReference type="Pfam" id="PF10150">
    <property type="entry name" value="RNase_E_G"/>
    <property type="match status" value="1"/>
</dbReference>
<name>A0ABW1WBY2_9BACL</name>
<dbReference type="InterPro" id="IPR004659">
    <property type="entry name" value="RNase_E/G"/>
</dbReference>
<keyword evidence="3" id="KW-0378">Hydrolase</keyword>
<gene>
    <name evidence="7" type="ORF">ACFP7A_00655</name>
</gene>
<dbReference type="PANTHER" id="PTHR30001">
    <property type="entry name" value="RIBONUCLEASE"/>
    <property type="match status" value="1"/>
</dbReference>
<comment type="caution">
    <text evidence="7">The sequence shown here is derived from an EMBL/GenBank/DDBJ whole genome shotgun (WGS) entry which is preliminary data.</text>
</comment>
<evidence type="ECO:0000256" key="1">
    <source>
        <dbReference type="ARBA" id="ARBA00001946"/>
    </source>
</evidence>
<dbReference type="PANTHER" id="PTHR30001:SF0">
    <property type="entry name" value="RIBONUCLEASE G"/>
    <property type="match status" value="1"/>
</dbReference>
<sequence>MSSEQITLVVEKEDEGMRAALIEHDEVVSFYFQSDTKEGYLGDLFLGKVLENRLSQVGWFISLGNDLTGFLPRNKCGNGPLPETGAFRLVQIDKEARDGKEAGLTENIQITGEHIILLPRRSYVAVSKKILVQCGERLKRMVSGWCSEGEGAIIRTAAAQLDDDTLYAEFMALKQRWHKLINQLEVENEQKRIFRQFSFVPALINENHFPSKCLLYSNVALSLDGLSASTIIQSTIQAHPFRAHHLESIYEAALQPSVPLQSGASLIIEYTETLTTIDVNSGAMRFHDNWEHTAYQINCMAAKEIAKQLRLRQIGGMILIDFLRMKEASSREKLLEKFSKYTTADPSLVHIHGYTKMGLVELTRKRKRYGLRDRTVDRRRNTRRNVDS</sequence>
<dbReference type="RefSeq" id="WP_253053761.1">
    <property type="nucleotide sequence ID" value="NZ_JAMXWN010000005.1"/>
</dbReference>
<keyword evidence="5" id="KW-0694">RNA-binding</keyword>
<reference evidence="8" key="1">
    <citation type="journal article" date="2019" name="Int. J. Syst. Evol. Microbiol.">
        <title>The Global Catalogue of Microorganisms (GCM) 10K type strain sequencing project: providing services to taxonomists for standard genome sequencing and annotation.</title>
        <authorList>
            <consortium name="The Broad Institute Genomics Platform"/>
            <consortium name="The Broad Institute Genome Sequencing Center for Infectious Disease"/>
            <person name="Wu L."/>
            <person name="Ma J."/>
        </authorList>
    </citation>
    <scope>NUCLEOTIDE SEQUENCE [LARGE SCALE GENOMIC DNA]</scope>
    <source>
        <strain evidence="8">CCUG 42001</strain>
    </source>
</reference>